<dbReference type="Proteomes" id="UP000575241">
    <property type="component" value="Unassembled WGS sequence"/>
</dbReference>
<comment type="subcellular location">
    <subcellularLocation>
        <location evidence="1">Membrane</location>
        <topology evidence="1">Single-pass membrane protein</topology>
    </subcellularLocation>
</comment>
<name>A0A7W7NTF5_9SPHN</name>
<dbReference type="InterPro" id="IPR037682">
    <property type="entry name" value="TonB_C"/>
</dbReference>
<feature type="compositionally biased region" description="Basic and acidic residues" evidence="5">
    <location>
        <begin position="127"/>
        <end position="136"/>
    </location>
</feature>
<dbReference type="InterPro" id="IPR006260">
    <property type="entry name" value="TonB/TolA_C"/>
</dbReference>
<dbReference type="GO" id="GO:0016020">
    <property type="term" value="C:membrane"/>
    <property type="evidence" value="ECO:0007669"/>
    <property type="project" value="UniProtKB-SubCell"/>
</dbReference>
<sequence>MSERSGAVTLTLLLTAAPLGAVLALFAAPMPQTASTRAMRIFDVSAESIAPEPEPDSETAIRSVVQPAISAPSPVPVVAPKPVRAVEAALAPPATLAVAGPIQAAPAAAENPARPTSTGAESGRAAKPTERREEADQYGRAVFREIRARQSYPAELARAGLTGTVVVELKVSSRGRVYAVVAISSENAALDRLALAQVQATLLPPPPRGEPRVFRIPMTYRSR</sequence>
<gene>
    <name evidence="7" type="ORF">HNP52_004347</name>
</gene>
<evidence type="ECO:0000259" key="6">
    <source>
        <dbReference type="PROSITE" id="PS52015"/>
    </source>
</evidence>
<protein>
    <submittedName>
        <fullName evidence="7">TonB family protein</fullName>
    </submittedName>
</protein>
<dbReference type="Gene3D" id="3.30.1150.10">
    <property type="match status" value="1"/>
</dbReference>
<dbReference type="PROSITE" id="PS52015">
    <property type="entry name" value="TONB_CTD"/>
    <property type="match status" value="1"/>
</dbReference>
<accession>A0A7W7NTF5</accession>
<dbReference type="RefSeq" id="WP_184170593.1">
    <property type="nucleotide sequence ID" value="NZ_JACHLN010000004.1"/>
</dbReference>
<keyword evidence="4" id="KW-0472">Membrane</keyword>
<evidence type="ECO:0000256" key="4">
    <source>
        <dbReference type="ARBA" id="ARBA00023136"/>
    </source>
</evidence>
<dbReference type="NCBIfam" id="TIGR01352">
    <property type="entry name" value="tonB_Cterm"/>
    <property type="match status" value="1"/>
</dbReference>
<dbReference type="SUPFAM" id="SSF74653">
    <property type="entry name" value="TolA/TonB C-terminal domain"/>
    <property type="match status" value="1"/>
</dbReference>
<evidence type="ECO:0000256" key="1">
    <source>
        <dbReference type="ARBA" id="ARBA00004167"/>
    </source>
</evidence>
<keyword evidence="2" id="KW-0812">Transmembrane</keyword>
<keyword evidence="8" id="KW-1185">Reference proteome</keyword>
<proteinExistence type="predicted"/>
<evidence type="ECO:0000256" key="5">
    <source>
        <dbReference type="SAM" id="MobiDB-lite"/>
    </source>
</evidence>
<feature type="domain" description="TonB C-terminal" evidence="6">
    <location>
        <begin position="137"/>
        <end position="223"/>
    </location>
</feature>
<evidence type="ECO:0000313" key="8">
    <source>
        <dbReference type="Proteomes" id="UP000575241"/>
    </source>
</evidence>
<evidence type="ECO:0000256" key="2">
    <source>
        <dbReference type="ARBA" id="ARBA00022692"/>
    </source>
</evidence>
<dbReference type="EMBL" id="JACHLN010000004">
    <property type="protein sequence ID" value="MBB4841250.1"/>
    <property type="molecule type" value="Genomic_DNA"/>
</dbReference>
<evidence type="ECO:0000256" key="3">
    <source>
        <dbReference type="ARBA" id="ARBA00022989"/>
    </source>
</evidence>
<dbReference type="GO" id="GO:0055085">
    <property type="term" value="P:transmembrane transport"/>
    <property type="evidence" value="ECO:0007669"/>
    <property type="project" value="InterPro"/>
</dbReference>
<comment type="caution">
    <text evidence="7">The sequence shown here is derived from an EMBL/GenBank/DDBJ whole genome shotgun (WGS) entry which is preliminary data.</text>
</comment>
<organism evidence="7 8">
    <name type="scientific">Sphingomonas kyeonggiensis</name>
    <dbReference type="NCBI Taxonomy" id="1268553"/>
    <lineage>
        <taxon>Bacteria</taxon>
        <taxon>Pseudomonadati</taxon>
        <taxon>Pseudomonadota</taxon>
        <taxon>Alphaproteobacteria</taxon>
        <taxon>Sphingomonadales</taxon>
        <taxon>Sphingomonadaceae</taxon>
        <taxon>Sphingomonas</taxon>
    </lineage>
</organism>
<reference evidence="7 8" key="1">
    <citation type="submission" date="2020-08" db="EMBL/GenBank/DDBJ databases">
        <title>Functional genomics of gut bacteria from endangered species of beetles.</title>
        <authorList>
            <person name="Carlos-Shanley C."/>
        </authorList>
    </citation>
    <scope>NUCLEOTIDE SEQUENCE [LARGE SCALE GENOMIC DNA]</scope>
    <source>
        <strain evidence="7 8">S00224</strain>
    </source>
</reference>
<keyword evidence="3" id="KW-1133">Transmembrane helix</keyword>
<evidence type="ECO:0000313" key="7">
    <source>
        <dbReference type="EMBL" id="MBB4841250.1"/>
    </source>
</evidence>
<dbReference type="Pfam" id="PF03544">
    <property type="entry name" value="TonB_C"/>
    <property type="match status" value="1"/>
</dbReference>
<feature type="region of interest" description="Disordered" evidence="5">
    <location>
        <begin position="107"/>
        <end position="136"/>
    </location>
</feature>
<dbReference type="AlphaFoldDB" id="A0A7W7NTF5"/>